<organism evidence="2 3">
    <name type="scientific">Tetranychus urticae</name>
    <name type="common">Two-spotted spider mite</name>
    <dbReference type="NCBI Taxonomy" id="32264"/>
    <lineage>
        <taxon>Eukaryota</taxon>
        <taxon>Metazoa</taxon>
        <taxon>Ecdysozoa</taxon>
        <taxon>Arthropoda</taxon>
        <taxon>Chelicerata</taxon>
        <taxon>Arachnida</taxon>
        <taxon>Acari</taxon>
        <taxon>Acariformes</taxon>
        <taxon>Trombidiformes</taxon>
        <taxon>Prostigmata</taxon>
        <taxon>Eleutherengona</taxon>
        <taxon>Raphignathae</taxon>
        <taxon>Tetranychoidea</taxon>
        <taxon>Tetranychidae</taxon>
        <taxon>Tetranychus</taxon>
    </lineage>
</organism>
<dbReference type="Proteomes" id="UP000015104">
    <property type="component" value="Unassembled WGS sequence"/>
</dbReference>
<keyword evidence="3" id="KW-1185">Reference proteome</keyword>
<dbReference type="KEGG" id="tut:107370147"/>
<dbReference type="AlphaFoldDB" id="T1L408"/>
<feature type="transmembrane region" description="Helical" evidence="1">
    <location>
        <begin position="84"/>
        <end position="104"/>
    </location>
</feature>
<protein>
    <recommendedName>
        <fullName evidence="4">Gustatory receptor</fullName>
    </recommendedName>
</protein>
<dbReference type="HOGENOM" id="CLU_738357_0_0_1"/>
<dbReference type="OMA" id="KFMGIYL"/>
<reference evidence="2" key="2">
    <citation type="submission" date="2015-06" db="UniProtKB">
        <authorList>
            <consortium name="EnsemblMetazoa"/>
        </authorList>
    </citation>
    <scope>IDENTIFICATION</scope>
</reference>
<proteinExistence type="predicted"/>
<evidence type="ECO:0008006" key="4">
    <source>
        <dbReference type="Google" id="ProtNLM"/>
    </source>
</evidence>
<gene>
    <name evidence="2" type="primary">107370048</name>
</gene>
<name>T1L408_TETUR</name>
<feature type="transmembrane region" description="Helical" evidence="1">
    <location>
        <begin position="138"/>
        <end position="163"/>
    </location>
</feature>
<feature type="transmembrane region" description="Helical" evidence="1">
    <location>
        <begin position="254"/>
        <end position="275"/>
    </location>
</feature>
<evidence type="ECO:0000256" key="1">
    <source>
        <dbReference type="SAM" id="Phobius"/>
    </source>
</evidence>
<evidence type="ECO:0000313" key="2">
    <source>
        <dbReference type="EnsemblMetazoa" id="tetur37g00370.1"/>
    </source>
</evidence>
<feature type="transmembrane region" description="Helical" evidence="1">
    <location>
        <begin position="353"/>
        <end position="374"/>
    </location>
</feature>
<sequence>MTTIKDVYSLSELNVSHNPMMESLTTSIYNSIVDSFFINRWKFKNRWFHYFYSFLAIASFVIKTTLFVLEIISNLNSKSLDSSVISYVITEVWLLFIVLETLVYPSAQFIESFDTIWTQLPLSKEPDIIKELMKLLRFANIISITLFMTGTVISIVSGTFEYLSHLEAASKSYKYYFIGLKLIELYSNLIFVNIFRGFYICGAFIKIGHCYIHRRTIEIIKDAYASDLTIYRLRHQHYDLARCGELCDLTFRRFVTICCITTAPNTILILYNLAYTNLDLTSKICNILLIIQFSIFLLLFFPCLIGFYSYPGQSRDDLYLSTLVERSNTFKSEVLLFMDLLNQRSCGIKFMGIYLITPSIVPNLATLVFTYVMAAPNFFTSNKQA</sequence>
<evidence type="ECO:0000313" key="3">
    <source>
        <dbReference type="Proteomes" id="UP000015104"/>
    </source>
</evidence>
<dbReference type="EnsemblMetazoa" id="tetur37g00370.1">
    <property type="protein sequence ID" value="tetur37g00370.1"/>
    <property type="gene ID" value="tetur37g00370"/>
</dbReference>
<dbReference type="EMBL" id="CAEY01001062">
    <property type="status" value="NOT_ANNOTATED_CDS"/>
    <property type="molecule type" value="Genomic_DNA"/>
</dbReference>
<dbReference type="OrthoDB" id="10472671at2759"/>
<feature type="transmembrane region" description="Helical" evidence="1">
    <location>
        <begin position="183"/>
        <end position="205"/>
    </location>
</feature>
<feature type="transmembrane region" description="Helical" evidence="1">
    <location>
        <begin position="287"/>
        <end position="310"/>
    </location>
</feature>
<reference evidence="3" key="1">
    <citation type="submission" date="2011-08" db="EMBL/GenBank/DDBJ databases">
        <authorList>
            <person name="Rombauts S."/>
        </authorList>
    </citation>
    <scope>NUCLEOTIDE SEQUENCE</scope>
    <source>
        <strain evidence="3">London</strain>
    </source>
</reference>
<feature type="transmembrane region" description="Helical" evidence="1">
    <location>
        <begin position="50"/>
        <end position="72"/>
    </location>
</feature>
<keyword evidence="1" id="KW-0472">Membrane</keyword>
<accession>T1L408</accession>
<keyword evidence="1" id="KW-0812">Transmembrane</keyword>
<keyword evidence="1" id="KW-1133">Transmembrane helix</keyword>